<dbReference type="AlphaFoldDB" id="A0A3B0TM40"/>
<name>A0A3B0TM40_9ZZZZ</name>
<gene>
    <name evidence="1" type="ORF">MNBD_BACTEROID03-2313</name>
</gene>
<organism evidence="1">
    <name type="scientific">hydrothermal vent metagenome</name>
    <dbReference type="NCBI Taxonomy" id="652676"/>
    <lineage>
        <taxon>unclassified sequences</taxon>
        <taxon>metagenomes</taxon>
        <taxon>ecological metagenomes</taxon>
    </lineage>
</organism>
<sequence length="72" mass="8377">MKLYYVYILLCSDGLTYTGLTNINKTETKAVSPTKENLLNLSFVKSSMMLNKQFTLKRKLKNGVGKRNWLWQ</sequence>
<dbReference type="EMBL" id="UOEL01000159">
    <property type="protein sequence ID" value="VAW19018.1"/>
    <property type="molecule type" value="Genomic_DNA"/>
</dbReference>
<proteinExistence type="predicted"/>
<reference evidence="1" key="1">
    <citation type="submission" date="2018-06" db="EMBL/GenBank/DDBJ databases">
        <authorList>
            <person name="Zhirakovskaya E."/>
        </authorList>
    </citation>
    <scope>NUCLEOTIDE SEQUENCE</scope>
</reference>
<accession>A0A3B0TM40</accession>
<protein>
    <submittedName>
        <fullName evidence="1">Uncharacterized protein</fullName>
    </submittedName>
</protein>
<evidence type="ECO:0000313" key="1">
    <source>
        <dbReference type="EMBL" id="VAW19018.1"/>
    </source>
</evidence>